<dbReference type="AlphaFoldDB" id="A0A8H3GV09"/>
<evidence type="ECO:0000313" key="3">
    <source>
        <dbReference type="Proteomes" id="UP000663840"/>
    </source>
</evidence>
<reference evidence="2" key="1">
    <citation type="submission" date="2021-01" db="EMBL/GenBank/DDBJ databases">
        <authorList>
            <person name="Kaushik A."/>
        </authorList>
    </citation>
    <scope>NUCLEOTIDE SEQUENCE</scope>
    <source>
        <strain evidence="2">AG1-1A</strain>
    </source>
</reference>
<name>A0A8H3GV09_9AGAM</name>
<evidence type="ECO:0000256" key="1">
    <source>
        <dbReference type="SAM" id="MobiDB-lite"/>
    </source>
</evidence>
<dbReference type="Proteomes" id="UP000663840">
    <property type="component" value="Unassembled WGS sequence"/>
</dbReference>
<protein>
    <submittedName>
        <fullName evidence="2">Uncharacterized protein</fullName>
    </submittedName>
</protein>
<sequence>MGRTKKQKAAASKDEPGPDDYIFLILFFPVGRSGAKMVRDDDPDDIRAAQQIGRWMHEAGLPIRKLFSHKSYDQVIVEVRKEVPEDVIDSKLGAYKWVDTIVNTSSIPQDYRDCETTILRARVRSHDALEKISGIVYYPIERIIPTGPRSESQFRYPFPKPKRVGYAVPTTSTLVGYHPLPPEFTVVEEDNARPDVKPDIMSNTEVDVKPIIDQGASQAANNNAELQAETKPRLEADIKPKIEERCKQLGAQVSTINYQLALRPNIDTNPVKGGGTELKTEPMIYPNFDMNPSVEERIKRESVTKHEEPIVPNFDMNPSFEERIKRERLVKREEPVIPNLDMNPSTEGRLDREGFRMKYEEPSETIGTRGDRTERLNEPSPAIETNVTSARPPDTFIRKLESSSIVKTEPREQPAAQKRHVEATEILEREVKRERLA</sequence>
<comment type="caution">
    <text evidence="2">The sequence shown here is derived from an EMBL/GenBank/DDBJ whole genome shotgun (WGS) entry which is preliminary data.</text>
</comment>
<organism evidence="2 3">
    <name type="scientific">Rhizoctonia solani</name>
    <dbReference type="NCBI Taxonomy" id="456999"/>
    <lineage>
        <taxon>Eukaryota</taxon>
        <taxon>Fungi</taxon>
        <taxon>Dikarya</taxon>
        <taxon>Basidiomycota</taxon>
        <taxon>Agaricomycotina</taxon>
        <taxon>Agaricomycetes</taxon>
        <taxon>Cantharellales</taxon>
        <taxon>Ceratobasidiaceae</taxon>
        <taxon>Rhizoctonia</taxon>
    </lineage>
</organism>
<proteinExistence type="predicted"/>
<accession>A0A8H3GV09</accession>
<dbReference type="EMBL" id="CAJMWR010003714">
    <property type="protein sequence ID" value="CAE6467812.1"/>
    <property type="molecule type" value="Genomic_DNA"/>
</dbReference>
<feature type="region of interest" description="Disordered" evidence="1">
    <location>
        <begin position="402"/>
        <end position="423"/>
    </location>
</feature>
<evidence type="ECO:0000313" key="2">
    <source>
        <dbReference type="EMBL" id="CAE6467812.1"/>
    </source>
</evidence>
<gene>
    <name evidence="2" type="ORF">RDB_LOCUS111839</name>
</gene>